<feature type="domain" description="Glycosyltransferase 61 catalytic" evidence="4">
    <location>
        <begin position="164"/>
        <end position="342"/>
    </location>
</feature>
<dbReference type="PANTHER" id="PTHR20961">
    <property type="entry name" value="GLYCOSYLTRANSFERASE"/>
    <property type="match status" value="1"/>
</dbReference>
<evidence type="ECO:0000256" key="3">
    <source>
        <dbReference type="ARBA" id="ARBA00023180"/>
    </source>
</evidence>
<sequence length="414" mass="45373">MTVTADPRPHVGPGYLVRTGVRRVRERRLAGVEAGHLPPATTVRRLTEHPRVRAVTLRPSARHELPVPPGLRRSDHRAWSWGGGDVPAEVALDVAGAEVAGEDGWVLVDGELVDDLWVDAWYPTRRLAGREPGVGAGAARTDLPGVARLPGTTVNLLTPWAWNYYHFSVQGAPRLGLLEQAGWLEDALAADTWLVPDPRHAWVGQWLDRMGVPVDRRRTLRRGERVAAERLLVTSVPSANRWVPPWVVEWMRRTVDPGTAPASTAGPGRRVFLDREPQDKRRIVNRDEVLAVLAEFDVEVLRTGRLPLRDEAAEVAAADVVVAVIGAASANLAFCRPGTRVVEILPAALVSAATAKLCRSAGLDYALVRGREPSLPWPLRFPDSDADVVVDAELLRRRLREATAAHPPLSRSRA</sequence>
<keyword evidence="6" id="KW-1185">Reference proteome</keyword>
<evidence type="ECO:0000259" key="4">
    <source>
        <dbReference type="Pfam" id="PF04577"/>
    </source>
</evidence>
<dbReference type="Pfam" id="PF04577">
    <property type="entry name" value="Glyco_transf_61"/>
    <property type="match status" value="1"/>
</dbReference>
<name>A0ABV5LP30_9ACTN</name>
<keyword evidence="1" id="KW-0328">Glycosyltransferase</keyword>
<comment type="caution">
    <text evidence="5">The sequence shown here is derived from an EMBL/GenBank/DDBJ whole genome shotgun (WGS) entry which is preliminary data.</text>
</comment>
<dbReference type="Proteomes" id="UP001589748">
    <property type="component" value="Unassembled WGS sequence"/>
</dbReference>
<reference evidence="5 6" key="1">
    <citation type="submission" date="2024-09" db="EMBL/GenBank/DDBJ databases">
        <authorList>
            <person name="Sun Q."/>
            <person name="Mori K."/>
        </authorList>
    </citation>
    <scope>NUCLEOTIDE SEQUENCE [LARGE SCALE GENOMIC DNA]</scope>
    <source>
        <strain evidence="5 6">TISTR 1856</strain>
    </source>
</reference>
<keyword evidence="3" id="KW-0325">Glycoprotein</keyword>
<accession>A0ABV5LP30</accession>
<dbReference type="InterPro" id="IPR049625">
    <property type="entry name" value="Glyco_transf_61_cat"/>
</dbReference>
<evidence type="ECO:0000313" key="5">
    <source>
        <dbReference type="EMBL" id="MFB9375781.1"/>
    </source>
</evidence>
<keyword evidence="2" id="KW-0808">Transferase</keyword>
<dbReference type="RefSeq" id="WP_380139924.1">
    <property type="nucleotide sequence ID" value="NZ_JBHLUI010000012.1"/>
</dbReference>
<evidence type="ECO:0000313" key="6">
    <source>
        <dbReference type="Proteomes" id="UP001589748"/>
    </source>
</evidence>
<gene>
    <name evidence="5" type="ORF">ACFFVI_02255</name>
</gene>
<dbReference type="EMBL" id="JBHMDM010000001">
    <property type="protein sequence ID" value="MFB9375781.1"/>
    <property type="molecule type" value="Genomic_DNA"/>
</dbReference>
<proteinExistence type="predicted"/>
<dbReference type="InterPro" id="IPR007657">
    <property type="entry name" value="Glycosyltransferase_61"/>
</dbReference>
<evidence type="ECO:0000256" key="1">
    <source>
        <dbReference type="ARBA" id="ARBA00022676"/>
    </source>
</evidence>
<evidence type="ECO:0000256" key="2">
    <source>
        <dbReference type="ARBA" id="ARBA00022679"/>
    </source>
</evidence>
<organism evidence="5 6">
    <name type="scientific">Kineococcus gynurae</name>
    <dbReference type="NCBI Taxonomy" id="452979"/>
    <lineage>
        <taxon>Bacteria</taxon>
        <taxon>Bacillati</taxon>
        <taxon>Actinomycetota</taxon>
        <taxon>Actinomycetes</taxon>
        <taxon>Kineosporiales</taxon>
        <taxon>Kineosporiaceae</taxon>
        <taxon>Kineococcus</taxon>
    </lineage>
</organism>
<protein>
    <submittedName>
        <fullName evidence="5">DUF563 domain-containing protein</fullName>
    </submittedName>
</protein>